<proteinExistence type="predicted"/>
<accession>A0ACB9PWJ8</accession>
<gene>
    <name evidence="1" type="ORF">L6164_006946</name>
</gene>
<sequence>MFYFWHKLRSSNLCKTHLDIMRPCQFWPIYFRGSNGQTLPVFTRSSLRQAEKPAPTSMYSYPDVIKTQKLVYERSEVIKETRASSSTCKLNPNMFHIRKRKLLKAELMYELKTIQKHTAEHCKMTRHA</sequence>
<evidence type="ECO:0000313" key="2">
    <source>
        <dbReference type="Proteomes" id="UP000828941"/>
    </source>
</evidence>
<evidence type="ECO:0000313" key="1">
    <source>
        <dbReference type="EMBL" id="KAI4352725.1"/>
    </source>
</evidence>
<organism evidence="1 2">
    <name type="scientific">Bauhinia variegata</name>
    <name type="common">Purple orchid tree</name>
    <name type="synonym">Phanera variegata</name>
    <dbReference type="NCBI Taxonomy" id="167791"/>
    <lineage>
        <taxon>Eukaryota</taxon>
        <taxon>Viridiplantae</taxon>
        <taxon>Streptophyta</taxon>
        <taxon>Embryophyta</taxon>
        <taxon>Tracheophyta</taxon>
        <taxon>Spermatophyta</taxon>
        <taxon>Magnoliopsida</taxon>
        <taxon>eudicotyledons</taxon>
        <taxon>Gunneridae</taxon>
        <taxon>Pentapetalae</taxon>
        <taxon>rosids</taxon>
        <taxon>fabids</taxon>
        <taxon>Fabales</taxon>
        <taxon>Fabaceae</taxon>
        <taxon>Cercidoideae</taxon>
        <taxon>Cercideae</taxon>
        <taxon>Bauhiniinae</taxon>
        <taxon>Bauhinia</taxon>
    </lineage>
</organism>
<dbReference type="EMBL" id="CM039428">
    <property type="protein sequence ID" value="KAI4352725.1"/>
    <property type="molecule type" value="Genomic_DNA"/>
</dbReference>
<comment type="caution">
    <text evidence="1">The sequence shown here is derived from an EMBL/GenBank/DDBJ whole genome shotgun (WGS) entry which is preliminary data.</text>
</comment>
<keyword evidence="2" id="KW-1185">Reference proteome</keyword>
<name>A0ACB9PWJ8_BAUVA</name>
<dbReference type="Proteomes" id="UP000828941">
    <property type="component" value="Chromosome 3"/>
</dbReference>
<protein>
    <submittedName>
        <fullName evidence="1">Uncharacterized protein</fullName>
    </submittedName>
</protein>
<reference evidence="1 2" key="1">
    <citation type="journal article" date="2022" name="DNA Res.">
        <title>Chromosomal-level genome assembly of the orchid tree Bauhinia variegata (Leguminosae; Cercidoideae) supports the allotetraploid origin hypothesis of Bauhinia.</title>
        <authorList>
            <person name="Zhong Y."/>
            <person name="Chen Y."/>
            <person name="Zheng D."/>
            <person name="Pang J."/>
            <person name="Liu Y."/>
            <person name="Luo S."/>
            <person name="Meng S."/>
            <person name="Qian L."/>
            <person name="Wei D."/>
            <person name="Dai S."/>
            <person name="Zhou R."/>
        </authorList>
    </citation>
    <scope>NUCLEOTIDE SEQUENCE [LARGE SCALE GENOMIC DNA]</scope>
    <source>
        <strain evidence="1">BV-YZ2020</strain>
    </source>
</reference>